<dbReference type="Gene3D" id="3.30.559.10">
    <property type="entry name" value="Chloramphenicol acetyltransferase-like domain"/>
    <property type="match status" value="2"/>
</dbReference>
<keyword evidence="2" id="KW-1185">Reference proteome</keyword>
<protein>
    <submittedName>
        <fullName evidence="3">Acyl transferase 7-like</fullName>
    </submittedName>
</protein>
<dbReference type="KEGG" id="pda:103704519"/>
<sequence>MTISVKRISQKLVIPSEPTPTGVLCLSWLDRYPTQRALIESLHVFKNGHEAATVIKRALAKALVPYYPLAGRLVVSDRGELQVSCTGDGVWFVEASASCTLEDVDYLEHPLMISKDELLPHPEPKLDPSQEEKLLLLVQVTEFACGGFVVGLRFSHAIADGPGAAQFVAAVADFARGLAQPTVEPVWNRDAIPNPPKFRSAPPPAPSDVRLQYLVMDISSEYINHLKSQFIEQTGQICSTFEVLIAKAWQSRARAIRFEPEANVHLYFAMSARPLLHQVLPSKVGYYGNCYYIMKVATTSGKIMESPIVEIVKLIKDAKKRLPVEFSKWAKGEIEEDPYKLTTAYDSLLVSDWTHLGFSQVDYGWGTPVHVVPLTNSDSIATCILVKPSAPKRGARLMTQCVTKEHLMAFRDGMMNLA</sequence>
<name>A0A8B7BV98_PHODC</name>
<comment type="similarity">
    <text evidence="1">Belongs to the plant acyltransferase family.</text>
</comment>
<evidence type="ECO:0000313" key="2">
    <source>
        <dbReference type="Proteomes" id="UP000228380"/>
    </source>
</evidence>
<dbReference type="OrthoDB" id="444127at2759"/>
<dbReference type="PANTHER" id="PTHR31147">
    <property type="entry name" value="ACYL TRANSFERASE 4"/>
    <property type="match status" value="1"/>
</dbReference>
<accession>A0A8B7BV98</accession>
<dbReference type="Pfam" id="PF02458">
    <property type="entry name" value="Transferase"/>
    <property type="match status" value="1"/>
</dbReference>
<dbReference type="AlphaFoldDB" id="A0A8B7BV98"/>
<dbReference type="PANTHER" id="PTHR31147:SF3">
    <property type="entry name" value="ACYL TRANSFERASE 7"/>
    <property type="match status" value="1"/>
</dbReference>
<gene>
    <name evidence="3" type="primary">LOC103704519</name>
</gene>
<evidence type="ECO:0000313" key="3">
    <source>
        <dbReference type="RefSeq" id="XP_008786074.1"/>
    </source>
</evidence>
<dbReference type="Proteomes" id="UP000228380">
    <property type="component" value="Chromosome 9"/>
</dbReference>
<proteinExistence type="inferred from homology"/>
<organism evidence="2 3">
    <name type="scientific">Phoenix dactylifera</name>
    <name type="common">Date palm</name>
    <dbReference type="NCBI Taxonomy" id="42345"/>
    <lineage>
        <taxon>Eukaryota</taxon>
        <taxon>Viridiplantae</taxon>
        <taxon>Streptophyta</taxon>
        <taxon>Embryophyta</taxon>
        <taxon>Tracheophyta</taxon>
        <taxon>Spermatophyta</taxon>
        <taxon>Magnoliopsida</taxon>
        <taxon>Liliopsida</taxon>
        <taxon>Arecaceae</taxon>
        <taxon>Coryphoideae</taxon>
        <taxon>Phoeniceae</taxon>
        <taxon>Phoenix</taxon>
    </lineage>
</organism>
<dbReference type="InterPro" id="IPR050898">
    <property type="entry name" value="Plant_acyltransferase"/>
</dbReference>
<dbReference type="InterPro" id="IPR023213">
    <property type="entry name" value="CAT-like_dom_sf"/>
</dbReference>
<reference evidence="2" key="1">
    <citation type="journal article" date="2019" name="Nat. Commun.">
        <title>Genome-wide association mapping of date palm fruit traits.</title>
        <authorList>
            <person name="Hazzouri K.M."/>
            <person name="Gros-Balthazard M."/>
            <person name="Flowers J.M."/>
            <person name="Copetti D."/>
            <person name="Lemansour A."/>
            <person name="Lebrun M."/>
            <person name="Masmoudi K."/>
            <person name="Ferrand S."/>
            <person name="Dhar M.I."/>
            <person name="Fresquez Z.A."/>
            <person name="Rosas U."/>
            <person name="Zhang J."/>
            <person name="Talag J."/>
            <person name="Lee S."/>
            <person name="Kudrna D."/>
            <person name="Powell R.F."/>
            <person name="Leitch I.J."/>
            <person name="Krueger R.R."/>
            <person name="Wing R.A."/>
            <person name="Amiri K.M.A."/>
            <person name="Purugganan M.D."/>
        </authorList>
    </citation>
    <scope>NUCLEOTIDE SEQUENCE [LARGE SCALE GENOMIC DNA]</scope>
    <source>
        <strain evidence="2">cv. Khalas</strain>
    </source>
</reference>
<dbReference type="GeneID" id="103704519"/>
<evidence type="ECO:0000256" key="1">
    <source>
        <dbReference type="ARBA" id="ARBA00009861"/>
    </source>
</evidence>
<dbReference type="RefSeq" id="XP_008786074.1">
    <property type="nucleotide sequence ID" value="XM_008787852.4"/>
</dbReference>
<reference evidence="3" key="2">
    <citation type="submission" date="2025-08" db="UniProtKB">
        <authorList>
            <consortium name="RefSeq"/>
        </authorList>
    </citation>
    <scope>IDENTIFICATION</scope>
    <source>
        <tissue evidence="3">Young leaves</tissue>
    </source>
</reference>